<dbReference type="STRING" id="520764.AN618_02630"/>
<proteinExistence type="predicted"/>
<dbReference type="OrthoDB" id="9779102at2"/>
<dbReference type="AlphaFoldDB" id="A0A140LD82"/>
<accession>A0A140LD82</accession>
<feature type="domain" description="DUF3048" evidence="3">
    <location>
        <begin position="219"/>
        <end position="328"/>
    </location>
</feature>
<reference evidence="4 5" key="1">
    <citation type="submission" date="2015-12" db="EMBL/GenBank/DDBJ databases">
        <title>Draft genome sequnece of Fervidicola ferrireducens strain Y170.</title>
        <authorList>
            <person name="Patel B.K."/>
        </authorList>
    </citation>
    <scope>NUCLEOTIDE SEQUENCE [LARGE SCALE GENOMIC DNA]</scope>
    <source>
        <strain evidence="4 5">Y170</strain>
    </source>
</reference>
<dbReference type="SUPFAM" id="SSF159774">
    <property type="entry name" value="YerB-like"/>
    <property type="match status" value="1"/>
</dbReference>
<keyword evidence="1" id="KW-0732">Signal</keyword>
<feature type="domain" description="DUF3048" evidence="2">
    <location>
        <begin position="51"/>
        <end position="192"/>
    </location>
</feature>
<dbReference type="Proteomes" id="UP000070427">
    <property type="component" value="Unassembled WGS sequence"/>
</dbReference>
<dbReference type="InterPro" id="IPR021416">
    <property type="entry name" value="DUF3048_N"/>
</dbReference>
<name>A0A140LD82_9FIRM</name>
<dbReference type="FunCoup" id="A0A140LD82">
    <property type="interactions" value="4"/>
</dbReference>
<evidence type="ECO:0000256" key="1">
    <source>
        <dbReference type="SAM" id="SignalP"/>
    </source>
</evidence>
<dbReference type="EMBL" id="LOED01000002">
    <property type="protein sequence ID" value="KXG78507.1"/>
    <property type="molecule type" value="Genomic_DNA"/>
</dbReference>
<protein>
    <submittedName>
        <fullName evidence="4">Putative lipoprotein YerB</fullName>
    </submittedName>
</protein>
<dbReference type="RefSeq" id="WP_066351116.1">
    <property type="nucleotide sequence ID" value="NZ_LOED01000002.1"/>
</dbReference>
<dbReference type="Pfam" id="PF11258">
    <property type="entry name" value="DUF3048"/>
    <property type="match status" value="1"/>
</dbReference>
<feature type="signal peptide" evidence="1">
    <location>
        <begin position="1"/>
        <end position="23"/>
    </location>
</feature>
<dbReference type="InterPro" id="IPR035328">
    <property type="entry name" value="DUF3048_C"/>
</dbReference>
<evidence type="ECO:0000313" key="4">
    <source>
        <dbReference type="EMBL" id="KXG78507.1"/>
    </source>
</evidence>
<dbReference type="PATRIC" id="fig|520764.3.peg.282"/>
<dbReference type="Pfam" id="PF17479">
    <property type="entry name" value="DUF3048_C"/>
    <property type="match status" value="1"/>
</dbReference>
<keyword evidence="4" id="KW-0449">Lipoprotein</keyword>
<gene>
    <name evidence="4" type="primary">yerB</name>
    <name evidence="4" type="ORF">AN618_02630</name>
</gene>
<dbReference type="InterPro" id="IPR023158">
    <property type="entry name" value="YerB-like_sf"/>
</dbReference>
<keyword evidence="5" id="KW-1185">Reference proteome</keyword>
<dbReference type="InParanoid" id="A0A140LD82"/>
<evidence type="ECO:0000259" key="3">
    <source>
        <dbReference type="Pfam" id="PF17479"/>
    </source>
</evidence>
<feature type="chain" id="PRO_5007491658" evidence="1">
    <location>
        <begin position="24"/>
        <end position="342"/>
    </location>
</feature>
<evidence type="ECO:0000313" key="5">
    <source>
        <dbReference type="Proteomes" id="UP000070427"/>
    </source>
</evidence>
<sequence>MNKKILTLLLAFFILWLPGCSKTQTREVKNEKAGEQIRQSVTAPPAAKNPLTGLSMAKEREGRRPFAVMVENEKSARPQSGLDKADVVYEILTEGGITRFLAVYLGEDAEEIGPVRSARPYFIDFAMEYDALYIHYGGSPQAYSDLKKYGNIDNIDGIYDNVTFWRDRTRKPPHNAYTSTQNIMKTAEKRGYLRTVKLDGWDFIGEENSAPGPLREFELDYYRNYRVKYAYDEEKRAYIRYINDEPHVDRKTGDPIAVKNVIVQFMDTRVIDSEGRLAIKTTGSGTGYYISDGKCTYINWEKASRFAKTRYTTEDGRELKLKPGNTWIQILPVQAEIKLNLN</sequence>
<comment type="caution">
    <text evidence="4">The sequence shown here is derived from an EMBL/GenBank/DDBJ whole genome shotgun (WGS) entry which is preliminary data.</text>
</comment>
<organism evidence="4 5">
    <name type="scientific">Fervidicola ferrireducens</name>
    <dbReference type="NCBI Taxonomy" id="520764"/>
    <lineage>
        <taxon>Bacteria</taxon>
        <taxon>Bacillati</taxon>
        <taxon>Bacillota</taxon>
        <taxon>Clostridia</taxon>
        <taxon>Thermosediminibacterales</taxon>
        <taxon>Thermosediminibacteraceae</taxon>
        <taxon>Fervidicola</taxon>
    </lineage>
</organism>
<dbReference type="Gene3D" id="3.50.90.10">
    <property type="entry name" value="YerB-like"/>
    <property type="match status" value="1"/>
</dbReference>
<evidence type="ECO:0000259" key="2">
    <source>
        <dbReference type="Pfam" id="PF11258"/>
    </source>
</evidence>